<evidence type="ECO:0000313" key="3">
    <source>
        <dbReference type="Proteomes" id="UP000283077"/>
    </source>
</evidence>
<dbReference type="InterPro" id="IPR012334">
    <property type="entry name" value="Pectin_lyas_fold"/>
</dbReference>
<accession>A0A437QFE6</accession>
<evidence type="ECO:0000256" key="1">
    <source>
        <dbReference type="SAM" id="MobiDB-lite"/>
    </source>
</evidence>
<dbReference type="OrthoDB" id="9804686at2"/>
<reference evidence="2 3" key="1">
    <citation type="submission" date="2019-01" db="EMBL/GenBank/DDBJ databases">
        <authorList>
            <person name="Chen W.-M."/>
        </authorList>
    </citation>
    <scope>NUCLEOTIDE SEQUENCE [LARGE SCALE GENOMIC DNA]</scope>
    <source>
        <strain evidence="2 3">KYPC3</strain>
    </source>
</reference>
<dbReference type="InterPro" id="IPR011050">
    <property type="entry name" value="Pectin_lyase_fold/virulence"/>
</dbReference>
<organism evidence="2 3">
    <name type="scientific">Rheinheimera riviphila</name>
    <dbReference type="NCBI Taxonomy" id="1834037"/>
    <lineage>
        <taxon>Bacteria</taxon>
        <taxon>Pseudomonadati</taxon>
        <taxon>Pseudomonadota</taxon>
        <taxon>Gammaproteobacteria</taxon>
        <taxon>Chromatiales</taxon>
        <taxon>Chromatiaceae</taxon>
        <taxon>Rheinheimera</taxon>
    </lineage>
</organism>
<dbReference type="AlphaFoldDB" id="A0A437QFE6"/>
<dbReference type="GO" id="GO:0009279">
    <property type="term" value="C:cell outer membrane"/>
    <property type="evidence" value="ECO:0007669"/>
    <property type="project" value="TreeGrafter"/>
</dbReference>
<dbReference type="GO" id="GO:0052689">
    <property type="term" value="F:carboxylic ester hydrolase activity"/>
    <property type="evidence" value="ECO:0007669"/>
    <property type="project" value="TreeGrafter"/>
</dbReference>
<feature type="region of interest" description="Disordered" evidence="1">
    <location>
        <begin position="387"/>
        <end position="408"/>
    </location>
</feature>
<evidence type="ECO:0000313" key="2">
    <source>
        <dbReference type="EMBL" id="RVU33261.1"/>
    </source>
</evidence>
<keyword evidence="3" id="KW-1185">Reference proteome</keyword>
<dbReference type="RefSeq" id="WP_127700635.1">
    <property type="nucleotide sequence ID" value="NZ_SACS01000024.1"/>
</dbReference>
<dbReference type="Gene3D" id="2.160.20.10">
    <property type="entry name" value="Single-stranded right-handed beta-helix, Pectin lyase-like"/>
    <property type="match status" value="1"/>
</dbReference>
<sequence>MTAFSNRLFLFKKMMRQLCWRVALALLVLVQVPPAIANTIPSPLILHIAAPSERHHPTDTFRTISQALDALPRLAPDPNQWVVLQLAAGTYREKIFLVRDKVVLVGMGREQTILQYPELRQHFLKRQAAANSKTAADNTKTVNGLPTGKALSQDWGAAVVNIQSSDIALLDLTVHNSYADENPQDPERYEHQFAVRGFEQATRIITDHCALLTSGADTLSLWNKTNGMYYHSHCQFRGRVDMVCPRGTAFITHSEFINQNDSATLWHDGELNSAQKLVVMYSSFKGAKGFQLGRRHYDGQFYLLHNSFSPELADQPIFRRTYPEDPKRDQPNLYGDRNYFYQNQGPAYVWLHDNLTKTQAAQINADWTFGGQWQPGAQLAQIRSWLQQAKQHTGDSKEQQTHPAPNQK</sequence>
<dbReference type="PANTHER" id="PTHR31321">
    <property type="entry name" value="ACYL-COA THIOESTER HYDROLASE YBHC-RELATED"/>
    <property type="match status" value="1"/>
</dbReference>
<comment type="caution">
    <text evidence="2">The sequence shown here is derived from an EMBL/GenBank/DDBJ whole genome shotgun (WGS) entry which is preliminary data.</text>
</comment>
<protein>
    <submittedName>
        <fullName evidence="2">Pectin esterase</fullName>
    </submittedName>
</protein>
<dbReference type="SUPFAM" id="SSF51126">
    <property type="entry name" value="Pectin lyase-like"/>
    <property type="match status" value="1"/>
</dbReference>
<gene>
    <name evidence="2" type="ORF">EOE67_17540</name>
</gene>
<dbReference type="PANTHER" id="PTHR31321:SF57">
    <property type="entry name" value="PECTINESTERASE 53-RELATED"/>
    <property type="match status" value="1"/>
</dbReference>
<dbReference type="Proteomes" id="UP000283077">
    <property type="component" value="Unassembled WGS sequence"/>
</dbReference>
<name>A0A437QFE6_9GAMM</name>
<dbReference type="EMBL" id="SACS01000024">
    <property type="protein sequence ID" value="RVU33261.1"/>
    <property type="molecule type" value="Genomic_DNA"/>
</dbReference>
<proteinExistence type="predicted"/>